<organism evidence="2 3">
    <name type="scientific">Chondromyces apiculatus DSM 436</name>
    <dbReference type="NCBI Taxonomy" id="1192034"/>
    <lineage>
        <taxon>Bacteria</taxon>
        <taxon>Pseudomonadati</taxon>
        <taxon>Myxococcota</taxon>
        <taxon>Polyangia</taxon>
        <taxon>Polyangiales</taxon>
        <taxon>Polyangiaceae</taxon>
        <taxon>Chondromyces</taxon>
    </lineage>
</organism>
<dbReference type="STRING" id="1192034.CAP_8250"/>
<protein>
    <submittedName>
        <fullName evidence="2">Uncharacterized protein</fullName>
    </submittedName>
</protein>
<evidence type="ECO:0000256" key="1">
    <source>
        <dbReference type="SAM" id="MobiDB-lite"/>
    </source>
</evidence>
<gene>
    <name evidence="2" type="ORF">CAP_8250</name>
</gene>
<feature type="compositionally biased region" description="Basic and acidic residues" evidence="1">
    <location>
        <begin position="48"/>
        <end position="57"/>
    </location>
</feature>
<evidence type="ECO:0000313" key="3">
    <source>
        <dbReference type="Proteomes" id="UP000019678"/>
    </source>
</evidence>
<reference evidence="2 3" key="1">
    <citation type="submission" date="2013-05" db="EMBL/GenBank/DDBJ databases">
        <title>Genome assembly of Chondromyces apiculatus DSM 436.</title>
        <authorList>
            <person name="Sharma G."/>
            <person name="Khatri I."/>
            <person name="Kaur C."/>
            <person name="Mayilraj S."/>
            <person name="Subramanian S."/>
        </authorList>
    </citation>
    <scope>NUCLEOTIDE SEQUENCE [LARGE SCALE GENOMIC DNA]</scope>
    <source>
        <strain evidence="2 3">DSM 436</strain>
    </source>
</reference>
<name>A0A017TES6_9BACT</name>
<accession>A0A017TES6</accession>
<comment type="caution">
    <text evidence="2">The sequence shown here is derived from an EMBL/GenBank/DDBJ whole genome shotgun (WGS) entry which is preliminary data.</text>
</comment>
<keyword evidence="3" id="KW-1185">Reference proteome</keyword>
<dbReference type="Proteomes" id="UP000019678">
    <property type="component" value="Unassembled WGS sequence"/>
</dbReference>
<feature type="region of interest" description="Disordered" evidence="1">
    <location>
        <begin position="36"/>
        <end position="57"/>
    </location>
</feature>
<evidence type="ECO:0000313" key="2">
    <source>
        <dbReference type="EMBL" id="EYF07749.1"/>
    </source>
</evidence>
<dbReference type="AlphaFoldDB" id="A0A017TES6"/>
<sequence>MLSMPAALTAPAPTSSDPVALNVSTVVDDGVHCAAPARASNADPGENPSHHPEAHEV</sequence>
<proteinExistence type="predicted"/>
<dbReference type="EMBL" id="ASRX01000008">
    <property type="protein sequence ID" value="EYF07749.1"/>
    <property type="molecule type" value="Genomic_DNA"/>
</dbReference>